<feature type="compositionally biased region" description="Low complexity" evidence="6">
    <location>
        <begin position="18"/>
        <end position="32"/>
    </location>
</feature>
<gene>
    <name evidence="8" type="ORF">PDIGIT_LOCUS3504</name>
</gene>
<dbReference type="InterPro" id="IPR008010">
    <property type="entry name" value="Tatp1"/>
</dbReference>
<reference evidence="8" key="1">
    <citation type="submission" date="2023-01" db="EMBL/GenBank/DDBJ databases">
        <authorList>
            <person name="Van Ghelder C."/>
            <person name="Rancurel C."/>
        </authorList>
    </citation>
    <scope>NUCLEOTIDE SEQUENCE</scope>
    <source>
        <strain evidence="8">CNCM I-4278</strain>
    </source>
</reference>
<evidence type="ECO:0008006" key="10">
    <source>
        <dbReference type="Google" id="ProtNLM"/>
    </source>
</evidence>
<comment type="caution">
    <text evidence="8">The sequence shown here is derived from an EMBL/GenBank/DDBJ whole genome shotgun (WGS) entry which is preliminary data.</text>
</comment>
<evidence type="ECO:0000256" key="7">
    <source>
        <dbReference type="SAM" id="Phobius"/>
    </source>
</evidence>
<organism evidence="8 9">
    <name type="scientific">Periconia digitata</name>
    <dbReference type="NCBI Taxonomy" id="1303443"/>
    <lineage>
        <taxon>Eukaryota</taxon>
        <taxon>Fungi</taxon>
        <taxon>Dikarya</taxon>
        <taxon>Ascomycota</taxon>
        <taxon>Pezizomycotina</taxon>
        <taxon>Dothideomycetes</taxon>
        <taxon>Pleosporomycetidae</taxon>
        <taxon>Pleosporales</taxon>
        <taxon>Massarineae</taxon>
        <taxon>Periconiaceae</taxon>
        <taxon>Periconia</taxon>
    </lineage>
</organism>
<comment type="similarity">
    <text evidence="2">Belongs to the TAPT1 family.</text>
</comment>
<evidence type="ECO:0000256" key="2">
    <source>
        <dbReference type="ARBA" id="ARBA00008803"/>
    </source>
</evidence>
<evidence type="ECO:0000313" key="9">
    <source>
        <dbReference type="Proteomes" id="UP001152607"/>
    </source>
</evidence>
<keyword evidence="5 7" id="KW-0472">Membrane</keyword>
<dbReference type="PANTHER" id="PTHR13317">
    <property type="entry name" value="TRANSMEMBRANE ANTERIOR POSTERIOR TRANSFORMATION PROTEIN 1 HOMOLOG"/>
    <property type="match status" value="1"/>
</dbReference>
<feature type="compositionally biased region" description="Polar residues" evidence="6">
    <location>
        <begin position="208"/>
        <end position="218"/>
    </location>
</feature>
<feature type="transmembrane region" description="Helical" evidence="7">
    <location>
        <begin position="827"/>
        <end position="856"/>
    </location>
</feature>
<feature type="region of interest" description="Disordered" evidence="6">
    <location>
        <begin position="132"/>
        <end position="255"/>
    </location>
</feature>
<feature type="region of interest" description="Disordered" evidence="6">
    <location>
        <begin position="377"/>
        <end position="428"/>
    </location>
</feature>
<dbReference type="AlphaFoldDB" id="A0A9W4U8Q3"/>
<dbReference type="PANTHER" id="PTHR13317:SF4">
    <property type="entry name" value="TRANSMEMBRANE ANTERIOR POSTERIOR TRANSFORMATION PROTEIN 1 HOMOLOG"/>
    <property type="match status" value="1"/>
</dbReference>
<accession>A0A9W4U8Q3</accession>
<name>A0A9W4U8Q3_9PLEO</name>
<comment type="subcellular location">
    <subcellularLocation>
        <location evidence="1">Membrane</location>
        <topology evidence="1">Multi-pass membrane protein</topology>
    </subcellularLocation>
</comment>
<evidence type="ECO:0000256" key="5">
    <source>
        <dbReference type="ARBA" id="ARBA00023136"/>
    </source>
</evidence>
<feature type="compositionally biased region" description="Polar residues" evidence="6">
    <location>
        <begin position="401"/>
        <end position="415"/>
    </location>
</feature>
<proteinExistence type="inferred from homology"/>
<feature type="transmembrane region" description="Helical" evidence="7">
    <location>
        <begin position="539"/>
        <end position="561"/>
    </location>
</feature>
<evidence type="ECO:0000256" key="3">
    <source>
        <dbReference type="ARBA" id="ARBA00022692"/>
    </source>
</evidence>
<keyword evidence="4 7" id="KW-1133">Transmembrane helix</keyword>
<dbReference type="EMBL" id="CAOQHR010000002">
    <property type="protein sequence ID" value="CAI6318561.1"/>
    <property type="molecule type" value="Genomic_DNA"/>
</dbReference>
<feature type="compositionally biased region" description="Basic and acidic residues" evidence="6">
    <location>
        <begin position="220"/>
        <end position="246"/>
    </location>
</feature>
<protein>
    <recommendedName>
        <fullName evidence="10">DUF747-domain-containing protein</fullName>
    </recommendedName>
</protein>
<dbReference type="Pfam" id="PF05346">
    <property type="entry name" value="DUF747"/>
    <property type="match status" value="1"/>
</dbReference>
<feature type="transmembrane region" description="Helical" evidence="7">
    <location>
        <begin position="734"/>
        <end position="756"/>
    </location>
</feature>
<dbReference type="GO" id="GO:0005789">
    <property type="term" value="C:endoplasmic reticulum membrane"/>
    <property type="evidence" value="ECO:0007669"/>
    <property type="project" value="TreeGrafter"/>
</dbReference>
<feature type="compositionally biased region" description="Polar residues" evidence="6">
    <location>
        <begin position="33"/>
        <end position="57"/>
    </location>
</feature>
<keyword evidence="3 7" id="KW-0812">Transmembrane</keyword>
<dbReference type="OrthoDB" id="5376140at2759"/>
<feature type="compositionally biased region" description="Basic and acidic residues" evidence="6">
    <location>
        <begin position="89"/>
        <end position="106"/>
    </location>
</feature>
<evidence type="ECO:0000256" key="6">
    <source>
        <dbReference type="SAM" id="MobiDB-lite"/>
    </source>
</evidence>
<evidence type="ECO:0000256" key="4">
    <source>
        <dbReference type="ARBA" id="ARBA00022989"/>
    </source>
</evidence>
<sequence>MRESGLRIDIGAQPVDHLPTPSLSPLSGRSSPTALNNPGVPQSSGVNDGASDTNDTLNPRGHTSGYPTSDEAILSDTSERSRPVPQIRRPGDGRRKSSVSDHDKILKLSPKQIFELTNEPASIPVRAATPILEDASEEQAPEENSVGLGVHSDHGVNGKMRSSSRTRESKPAKEVVAIKGQSSEMKYNRPAPIARSSTTPIMRRTRSNQRSQAPSNTYEGEERRPGKDTRDPRETLKSPPQERIRDVPSPIPTSMPLPPMSMPSFLSLELSSARPSPLYIYRSSASDFPYESSKIKYERLLNFLFLPAKLEGILAFGAFACLDAWMHVLTILPLRFVIAVWILVKWWFSVVIKEVRDISNFVYSGLPRVWKRRRNTDAPTPVMSTPADEEPPPRSRRPSITIDTSSNPTSSTSARENSHGMATFRFPDPRQLPAKRMRNRYRHRRTKSTPSALLPSHKADILKGLLVISSCAVLMRFDASRMYHGIRGQSAIKLYVIYNVLEVCDRLLSALGQDVLECLFSRETLDRNADGRSKVLRPFWMFMLALVYNVAHATALFYQVITLNVAVNSYSNALLTLLMSNQFVEIKGTVFKRFEKENLFQITCSDIVERFQLWLMLLIIAMRNIVEVGGLSFSSPSFFSTGLGGGSANATASAPLTASSILPMSFTIFPKWIGQVLNPFLLVLGSEMAVDWLKHAYITKFNLTKPEIYGKFLDVLAKDYYSDAFTDQTLTRRLGLPVLPLACLFIRAAIQTYHMFLATHMPLPFPASSTSLSSDAPPTSSPALAHIDQIFRRALGRSTFGAGGSSFPTSPTQQPWWNPNSWNFDDAIAASTMLTVFLIAYLFFLAFKLILGMCLLKVARGRYANMKERERAGVDVGGKYIGGWGVVDVDEEKRKWIYNDDPEALKRLRERDEKEKARIEKERERGTSFGHVERYAMVAKRIW</sequence>
<evidence type="ECO:0000313" key="8">
    <source>
        <dbReference type="EMBL" id="CAI6318561.1"/>
    </source>
</evidence>
<evidence type="ECO:0000256" key="1">
    <source>
        <dbReference type="ARBA" id="ARBA00004141"/>
    </source>
</evidence>
<feature type="region of interest" description="Disordered" evidence="6">
    <location>
        <begin position="1"/>
        <end position="106"/>
    </location>
</feature>
<dbReference type="Proteomes" id="UP001152607">
    <property type="component" value="Unassembled WGS sequence"/>
</dbReference>
<keyword evidence="9" id="KW-1185">Reference proteome</keyword>